<protein>
    <submittedName>
        <fullName evidence="1">AlNc14C25G2502 protein</fullName>
    </submittedName>
</protein>
<proteinExistence type="predicted"/>
<dbReference type="EMBL" id="FR824070">
    <property type="protein sequence ID" value="CCA16758.1"/>
    <property type="molecule type" value="Genomic_DNA"/>
</dbReference>
<evidence type="ECO:0000313" key="1">
    <source>
        <dbReference type="EMBL" id="CCA16758.1"/>
    </source>
</evidence>
<accession>F0W6L3</accession>
<gene>
    <name evidence="1" type="primary">AlNc14C25G2502</name>
    <name evidence="1" type="ORF">ALNC14_029010</name>
</gene>
<reference evidence="1" key="2">
    <citation type="submission" date="2011-02" db="EMBL/GenBank/DDBJ databases">
        <authorList>
            <person name="MacLean D."/>
        </authorList>
    </citation>
    <scope>NUCLEOTIDE SEQUENCE</scope>
</reference>
<name>F0W6L3_9STRA</name>
<reference evidence="1" key="1">
    <citation type="journal article" date="2011" name="PLoS Biol.">
        <title>Gene gain and loss during evolution of obligate parasitism in the white rust pathogen of Arabidopsis thaliana.</title>
        <authorList>
            <person name="Kemen E."/>
            <person name="Gardiner A."/>
            <person name="Schultz-Larsen T."/>
            <person name="Kemen A.C."/>
            <person name="Balmuth A.L."/>
            <person name="Robert-Seilaniantz A."/>
            <person name="Bailey K."/>
            <person name="Holub E."/>
            <person name="Studholme D.J."/>
            <person name="Maclean D."/>
            <person name="Jones J.D."/>
        </authorList>
    </citation>
    <scope>NUCLEOTIDE SEQUENCE</scope>
</reference>
<organism evidence="1">
    <name type="scientific">Albugo laibachii Nc14</name>
    <dbReference type="NCBI Taxonomy" id="890382"/>
    <lineage>
        <taxon>Eukaryota</taxon>
        <taxon>Sar</taxon>
        <taxon>Stramenopiles</taxon>
        <taxon>Oomycota</taxon>
        <taxon>Peronosporomycetes</taxon>
        <taxon>Albuginales</taxon>
        <taxon>Albuginaceae</taxon>
        <taxon>Albugo</taxon>
    </lineage>
</organism>
<dbReference type="AlphaFoldDB" id="F0W6L3"/>
<dbReference type="HOGENOM" id="CLU_2459637_0_0_1"/>
<sequence>MKLKGGVTAEHIRRMTRRATNTGPLTAPEELTTYMNALQRHDYDDEACEEECDKLERVMTESEKKSKQAHRPTLNYHVFQMFKGKIKR</sequence>